<dbReference type="OrthoDB" id="10599376at2759"/>
<dbReference type="RefSeq" id="XP_009048816.1">
    <property type="nucleotide sequence ID" value="XM_009050568.1"/>
</dbReference>
<accession>V4B2M8</accession>
<dbReference type="CTD" id="20237584"/>
<feature type="compositionally biased region" description="Basic and acidic residues" evidence="1">
    <location>
        <begin position="17"/>
        <end position="26"/>
    </location>
</feature>
<reference evidence="2 3" key="1">
    <citation type="journal article" date="2013" name="Nature">
        <title>Insights into bilaterian evolution from three spiralian genomes.</title>
        <authorList>
            <person name="Simakov O."/>
            <person name="Marletaz F."/>
            <person name="Cho S.J."/>
            <person name="Edsinger-Gonzales E."/>
            <person name="Havlak P."/>
            <person name="Hellsten U."/>
            <person name="Kuo D.H."/>
            <person name="Larsson T."/>
            <person name="Lv J."/>
            <person name="Arendt D."/>
            <person name="Savage R."/>
            <person name="Osoegawa K."/>
            <person name="de Jong P."/>
            <person name="Grimwood J."/>
            <person name="Chapman J.A."/>
            <person name="Shapiro H."/>
            <person name="Aerts A."/>
            <person name="Otillar R.P."/>
            <person name="Terry A.Y."/>
            <person name="Boore J.L."/>
            <person name="Grigoriev I.V."/>
            <person name="Lindberg D.R."/>
            <person name="Seaver E.C."/>
            <person name="Weisblat D.A."/>
            <person name="Putnam N.H."/>
            <person name="Rokhsar D.S."/>
        </authorList>
    </citation>
    <scope>NUCLEOTIDE SEQUENCE [LARGE SCALE GENOMIC DNA]</scope>
</reference>
<feature type="compositionally biased region" description="Low complexity" evidence="1">
    <location>
        <begin position="60"/>
        <end position="85"/>
    </location>
</feature>
<dbReference type="GeneID" id="20237584"/>
<proteinExistence type="predicted"/>
<dbReference type="EMBL" id="KB200701">
    <property type="protein sequence ID" value="ESP00697.1"/>
    <property type="molecule type" value="Genomic_DNA"/>
</dbReference>
<evidence type="ECO:0000313" key="2">
    <source>
        <dbReference type="EMBL" id="ESP00697.1"/>
    </source>
</evidence>
<name>V4B2M8_LOTGI</name>
<organism evidence="2 3">
    <name type="scientific">Lottia gigantea</name>
    <name type="common">Giant owl limpet</name>
    <dbReference type="NCBI Taxonomy" id="225164"/>
    <lineage>
        <taxon>Eukaryota</taxon>
        <taxon>Metazoa</taxon>
        <taxon>Spiralia</taxon>
        <taxon>Lophotrochozoa</taxon>
        <taxon>Mollusca</taxon>
        <taxon>Gastropoda</taxon>
        <taxon>Patellogastropoda</taxon>
        <taxon>Lottioidea</taxon>
        <taxon>Lottiidae</taxon>
        <taxon>Lottia</taxon>
    </lineage>
</organism>
<feature type="region of interest" description="Disordered" evidence="1">
    <location>
        <begin position="1"/>
        <end position="167"/>
    </location>
</feature>
<feature type="compositionally biased region" description="Basic and acidic residues" evidence="1">
    <location>
        <begin position="133"/>
        <end position="167"/>
    </location>
</feature>
<feature type="compositionally biased region" description="Polar residues" evidence="1">
    <location>
        <begin position="102"/>
        <end position="115"/>
    </location>
</feature>
<dbReference type="Proteomes" id="UP000030746">
    <property type="component" value="Unassembled WGS sequence"/>
</dbReference>
<gene>
    <name evidence="2" type="ORF">LOTGIDRAFT_157987</name>
</gene>
<dbReference type="KEGG" id="lgi:LOTGIDRAFT_157987"/>
<dbReference type="AlphaFoldDB" id="V4B2M8"/>
<sequence length="209" mass="23395">MDKRVNKCKIPATKTIEATKKAKEAMSPKIAPKGKKDNPGQTSLLLLGVKNKKHSTPVGSPKGSRGSSRKSSPNTSRQGSPTSGDSDPDTPDGKPRRRRSSPKQVVSLNLNSKNNPLHRDKVLEGILPGGKPDLSKISKQKDDGIKTRESTPEEEHPERKSPTMDEEFRQKVKKMDYNTVFMLAQRTKGPQQYKYRKILQEMYDEQNKS</sequence>
<protein>
    <submittedName>
        <fullName evidence="2">Uncharacterized protein</fullName>
    </submittedName>
</protein>
<evidence type="ECO:0000256" key="1">
    <source>
        <dbReference type="SAM" id="MobiDB-lite"/>
    </source>
</evidence>
<evidence type="ECO:0000313" key="3">
    <source>
        <dbReference type="Proteomes" id="UP000030746"/>
    </source>
</evidence>
<keyword evidence="3" id="KW-1185">Reference proteome</keyword>
<dbReference type="HOGENOM" id="CLU_1316728_0_0_1"/>